<keyword evidence="11" id="KW-0902">Two-component regulatory system</keyword>
<dbReference type="InterPro" id="IPR036097">
    <property type="entry name" value="HisK_dim/P_sf"/>
</dbReference>
<dbReference type="SMART" id="SM00388">
    <property type="entry name" value="HisKA"/>
    <property type="match status" value="1"/>
</dbReference>
<dbReference type="SUPFAM" id="SSF47384">
    <property type="entry name" value="Homodimeric domain of signal transducing histidine kinase"/>
    <property type="match status" value="1"/>
</dbReference>
<feature type="transmembrane region" description="Helical" evidence="13">
    <location>
        <begin position="47"/>
        <end position="74"/>
    </location>
</feature>
<evidence type="ECO:0000256" key="8">
    <source>
        <dbReference type="ARBA" id="ARBA00022777"/>
    </source>
</evidence>
<dbReference type="InterPro" id="IPR038318">
    <property type="entry name" value="KdpD_sf"/>
</dbReference>
<dbReference type="PROSITE" id="PS50109">
    <property type="entry name" value="HIS_KIN"/>
    <property type="match status" value="1"/>
</dbReference>
<keyword evidence="7" id="KW-0547">Nucleotide-binding</keyword>
<dbReference type="PANTHER" id="PTHR45569">
    <property type="entry name" value="SENSOR PROTEIN KDPD"/>
    <property type="match status" value="1"/>
</dbReference>
<keyword evidence="12 13" id="KW-0472">Membrane</keyword>
<dbReference type="InterPro" id="IPR004358">
    <property type="entry name" value="Sig_transdc_His_kin-like_C"/>
</dbReference>
<dbReference type="Gene3D" id="1.20.120.620">
    <property type="entry name" value="Backbone structure of the membrane domain of e. Coli histidine kinase receptor kdpd"/>
    <property type="match status" value="1"/>
</dbReference>
<evidence type="ECO:0000259" key="14">
    <source>
        <dbReference type="PROSITE" id="PS50109"/>
    </source>
</evidence>
<evidence type="ECO:0000256" key="11">
    <source>
        <dbReference type="ARBA" id="ARBA00023012"/>
    </source>
</evidence>
<dbReference type="Proteomes" id="UP001221189">
    <property type="component" value="Unassembled WGS sequence"/>
</dbReference>
<comment type="caution">
    <text evidence="15">The sequence shown here is derived from an EMBL/GenBank/DDBJ whole genome shotgun (WGS) entry which is preliminary data.</text>
</comment>
<dbReference type="Gene3D" id="3.30.450.40">
    <property type="match status" value="1"/>
</dbReference>
<dbReference type="EC" id="2.7.13.3" evidence="3"/>
<dbReference type="InterPro" id="IPR036890">
    <property type="entry name" value="HATPase_C_sf"/>
</dbReference>
<keyword evidence="4" id="KW-0597">Phosphoprotein</keyword>
<dbReference type="CDD" id="cd00075">
    <property type="entry name" value="HATPase"/>
    <property type="match status" value="1"/>
</dbReference>
<organism evidence="15 16">
    <name type="scientific">Roseateles albus</name>
    <dbReference type="NCBI Taxonomy" id="2987525"/>
    <lineage>
        <taxon>Bacteria</taxon>
        <taxon>Pseudomonadati</taxon>
        <taxon>Pseudomonadota</taxon>
        <taxon>Betaproteobacteria</taxon>
        <taxon>Burkholderiales</taxon>
        <taxon>Sphaerotilaceae</taxon>
        <taxon>Roseateles</taxon>
    </lineage>
</organism>
<dbReference type="RefSeq" id="WP_273598877.1">
    <property type="nucleotide sequence ID" value="NZ_JAQQXT010000001.1"/>
</dbReference>
<dbReference type="Pfam" id="PF02518">
    <property type="entry name" value="HATPase_c"/>
    <property type="match status" value="1"/>
</dbReference>
<keyword evidence="5" id="KW-0808">Transferase</keyword>
<evidence type="ECO:0000256" key="7">
    <source>
        <dbReference type="ARBA" id="ARBA00022741"/>
    </source>
</evidence>
<dbReference type="Gene3D" id="3.30.565.10">
    <property type="entry name" value="Histidine kinase-like ATPase, C-terminal domain"/>
    <property type="match status" value="1"/>
</dbReference>
<evidence type="ECO:0000256" key="12">
    <source>
        <dbReference type="ARBA" id="ARBA00023136"/>
    </source>
</evidence>
<dbReference type="Pfam" id="PF13493">
    <property type="entry name" value="DUF4118"/>
    <property type="match status" value="1"/>
</dbReference>
<dbReference type="SUPFAM" id="SSF55874">
    <property type="entry name" value="ATPase domain of HSP90 chaperone/DNA topoisomerase II/histidine kinase"/>
    <property type="match status" value="1"/>
</dbReference>
<reference evidence="15 16" key="1">
    <citation type="submission" date="2022-10" db="EMBL/GenBank/DDBJ databases">
        <title>Paucibacter sp. hw1 Genome sequencing.</title>
        <authorList>
            <person name="Park S."/>
        </authorList>
    </citation>
    <scope>NUCLEOTIDE SEQUENCE [LARGE SCALE GENOMIC DNA]</scope>
    <source>
        <strain evidence="16">hw1</strain>
    </source>
</reference>
<dbReference type="Pfam" id="PF00512">
    <property type="entry name" value="HisKA"/>
    <property type="match status" value="1"/>
</dbReference>
<evidence type="ECO:0000256" key="1">
    <source>
        <dbReference type="ARBA" id="ARBA00000085"/>
    </source>
</evidence>
<dbReference type="InterPro" id="IPR052023">
    <property type="entry name" value="Histidine_kinase_KdpD"/>
</dbReference>
<comment type="catalytic activity">
    <reaction evidence="1">
        <text>ATP + protein L-histidine = ADP + protein N-phospho-L-histidine.</text>
        <dbReference type="EC" id="2.7.13.3"/>
    </reaction>
</comment>
<evidence type="ECO:0000256" key="5">
    <source>
        <dbReference type="ARBA" id="ARBA00022679"/>
    </source>
</evidence>
<evidence type="ECO:0000256" key="2">
    <source>
        <dbReference type="ARBA" id="ARBA00004141"/>
    </source>
</evidence>
<dbReference type="InterPro" id="IPR029016">
    <property type="entry name" value="GAF-like_dom_sf"/>
</dbReference>
<keyword evidence="8" id="KW-0418">Kinase</keyword>
<dbReference type="EMBL" id="JAQQXT010000001">
    <property type="protein sequence ID" value="MDC8770439.1"/>
    <property type="molecule type" value="Genomic_DNA"/>
</dbReference>
<name>A0ABT5K928_9BURK</name>
<protein>
    <recommendedName>
        <fullName evidence="3">histidine kinase</fullName>
        <ecNumber evidence="3">2.7.13.3</ecNumber>
    </recommendedName>
</protein>
<evidence type="ECO:0000256" key="9">
    <source>
        <dbReference type="ARBA" id="ARBA00022840"/>
    </source>
</evidence>
<dbReference type="InterPro" id="IPR005467">
    <property type="entry name" value="His_kinase_dom"/>
</dbReference>
<keyword evidence="10 13" id="KW-1133">Transmembrane helix</keyword>
<dbReference type="SMART" id="SM00387">
    <property type="entry name" value="HATPase_c"/>
    <property type="match status" value="1"/>
</dbReference>
<dbReference type="InterPro" id="IPR003661">
    <property type="entry name" value="HisK_dim/P_dom"/>
</dbReference>
<gene>
    <name evidence="15" type="ORF">PRZ03_02560</name>
</gene>
<evidence type="ECO:0000256" key="6">
    <source>
        <dbReference type="ARBA" id="ARBA00022692"/>
    </source>
</evidence>
<feature type="transmembrane region" description="Helical" evidence="13">
    <location>
        <begin position="94"/>
        <end position="113"/>
    </location>
</feature>
<evidence type="ECO:0000313" key="15">
    <source>
        <dbReference type="EMBL" id="MDC8770439.1"/>
    </source>
</evidence>
<keyword evidence="16" id="KW-1185">Reference proteome</keyword>
<evidence type="ECO:0000256" key="10">
    <source>
        <dbReference type="ARBA" id="ARBA00022989"/>
    </source>
</evidence>
<proteinExistence type="predicted"/>
<keyword evidence="6 13" id="KW-0812">Transmembrane</keyword>
<feature type="transmembrane region" description="Helical" evidence="13">
    <location>
        <begin position="15"/>
        <end position="35"/>
    </location>
</feature>
<dbReference type="CDD" id="cd00082">
    <property type="entry name" value="HisKA"/>
    <property type="match status" value="1"/>
</dbReference>
<evidence type="ECO:0000313" key="16">
    <source>
        <dbReference type="Proteomes" id="UP001221189"/>
    </source>
</evidence>
<dbReference type="InterPro" id="IPR025201">
    <property type="entry name" value="KdpD_TM"/>
</dbReference>
<dbReference type="PANTHER" id="PTHR45569:SF1">
    <property type="entry name" value="SENSOR PROTEIN KDPD"/>
    <property type="match status" value="1"/>
</dbReference>
<keyword evidence="9 15" id="KW-0067">ATP-binding</keyword>
<feature type="domain" description="Histidine kinase" evidence="14">
    <location>
        <begin position="303"/>
        <end position="540"/>
    </location>
</feature>
<accession>A0ABT5K928</accession>
<evidence type="ECO:0000256" key="13">
    <source>
        <dbReference type="SAM" id="Phobius"/>
    </source>
</evidence>
<dbReference type="Gene3D" id="1.10.287.130">
    <property type="match status" value="1"/>
</dbReference>
<sequence length="549" mass="59445">MDHKSVARVAFKRTWLEPLPAVLSWVVAWWLLFWLDGRVNLANQALLLVLAAAVASLWLPLVAALLLSLVSVLLFNWHFVSPRGSLSVEGNQHLLLLGAMLGLSCITALLIASQRRQAGLARRQAGQAEQLRSFNDSLREARDWASLGALLQAELQAQLGRPTHLMLLRQEQALPQQNLAESVHWLAASGPSSAADLSAELSADQRAGLWQCLRQAQAFGPGTARFEGQPDWYLPIRGRGAALGAALLRPSRAQAMDAGLLTHLQLLCTQMGLALERLTTEHLAQMARDEAASQANRNALLAAISHDFRTPLACIMGAASSLQDQDARLSPAQRTRLLATILDETEALADMTANSLQLARLDAPGMSLRLDWESAEEIVGAVLRRARQRRATLTSNEDGESHGVELQACLQPGLPLLRCDALLLTQLLGNLVDNAHKYAPASHIEIAARTAQEGGQRFVVLAVRDRGPGVPLAWRERIFEAFQRGAEQQHAAGPDAKARRGAGVGLAACRAIAQAHGGQMRYRSRGHGGASFECWLPLVASPQAEEMPA</sequence>
<dbReference type="PRINTS" id="PR00344">
    <property type="entry name" value="BCTRLSENSOR"/>
</dbReference>
<dbReference type="InterPro" id="IPR003594">
    <property type="entry name" value="HATPase_dom"/>
</dbReference>
<evidence type="ECO:0000256" key="3">
    <source>
        <dbReference type="ARBA" id="ARBA00012438"/>
    </source>
</evidence>
<comment type="subcellular location">
    <subcellularLocation>
        <location evidence="2">Membrane</location>
        <topology evidence="2">Multi-pass membrane protein</topology>
    </subcellularLocation>
</comment>
<evidence type="ECO:0000256" key="4">
    <source>
        <dbReference type="ARBA" id="ARBA00022553"/>
    </source>
</evidence>
<dbReference type="GO" id="GO:0005524">
    <property type="term" value="F:ATP binding"/>
    <property type="evidence" value="ECO:0007669"/>
    <property type="project" value="UniProtKB-KW"/>
</dbReference>